<name>C0E638_9CORY</name>
<proteinExistence type="predicted"/>
<sequence length="41" mass="4672">MRQKSDFYPVLPAISERCQAINSAIKMLLFYTPITPTGGRR</sequence>
<organism evidence="1 2">
    <name type="scientific">Corynebacterium matruchotii ATCC 33806</name>
    <dbReference type="NCBI Taxonomy" id="566549"/>
    <lineage>
        <taxon>Bacteria</taxon>
        <taxon>Bacillati</taxon>
        <taxon>Actinomycetota</taxon>
        <taxon>Actinomycetes</taxon>
        <taxon>Mycobacteriales</taxon>
        <taxon>Corynebacteriaceae</taxon>
        <taxon>Corynebacterium</taxon>
    </lineage>
</organism>
<accession>C0E638</accession>
<evidence type="ECO:0000313" key="1">
    <source>
        <dbReference type="EMBL" id="EEG25997.1"/>
    </source>
</evidence>
<dbReference type="HOGENOM" id="CLU_3268735_0_0_11"/>
<dbReference type="Proteomes" id="UP000006247">
    <property type="component" value="Unassembled WGS sequence"/>
</dbReference>
<dbReference type="AlphaFoldDB" id="C0E638"/>
<dbReference type="EMBL" id="ACEB01000040">
    <property type="protein sequence ID" value="EEG25997.1"/>
    <property type="molecule type" value="Genomic_DNA"/>
</dbReference>
<protein>
    <submittedName>
        <fullName evidence="1">Uncharacterized protein</fullName>
    </submittedName>
</protein>
<comment type="caution">
    <text evidence="1">The sequence shown here is derived from an EMBL/GenBank/DDBJ whole genome shotgun (WGS) entry which is preliminary data.</text>
</comment>
<reference evidence="1 2" key="1">
    <citation type="submission" date="2009-01" db="EMBL/GenBank/DDBJ databases">
        <authorList>
            <person name="Fulton L."/>
            <person name="Clifton S."/>
            <person name="Chinwalla A.T."/>
            <person name="Mitreva M."/>
            <person name="Sodergren E."/>
            <person name="Weinstock G."/>
            <person name="Clifton S."/>
            <person name="Dooling D.J."/>
            <person name="Fulton B."/>
            <person name="Minx P."/>
            <person name="Pepin K.H."/>
            <person name="Johnson M."/>
            <person name="Bhonagiri V."/>
            <person name="Nash W.E."/>
            <person name="Mardis E.R."/>
            <person name="Wilson R.K."/>
        </authorList>
    </citation>
    <scope>NUCLEOTIDE SEQUENCE [LARGE SCALE GENOMIC DNA]</scope>
    <source>
        <strain evidence="1 2">ATCC 33806</strain>
    </source>
</reference>
<gene>
    <name evidence="1" type="ORF">CORMATOL_02471</name>
</gene>
<evidence type="ECO:0000313" key="2">
    <source>
        <dbReference type="Proteomes" id="UP000006247"/>
    </source>
</evidence>